<dbReference type="Proteomes" id="UP001178507">
    <property type="component" value="Unassembled WGS sequence"/>
</dbReference>
<evidence type="ECO:0000256" key="1">
    <source>
        <dbReference type="SAM" id="MobiDB-lite"/>
    </source>
</evidence>
<reference evidence="2" key="1">
    <citation type="submission" date="2023-08" db="EMBL/GenBank/DDBJ databases">
        <authorList>
            <person name="Chen Y."/>
            <person name="Shah S."/>
            <person name="Dougan E. K."/>
            <person name="Thang M."/>
            <person name="Chan C."/>
        </authorList>
    </citation>
    <scope>NUCLEOTIDE SEQUENCE</scope>
</reference>
<accession>A0AA36IY28</accession>
<evidence type="ECO:0000313" key="2">
    <source>
        <dbReference type="EMBL" id="CAJ1394978.1"/>
    </source>
</evidence>
<comment type="caution">
    <text evidence="2">The sequence shown here is derived from an EMBL/GenBank/DDBJ whole genome shotgun (WGS) entry which is preliminary data.</text>
</comment>
<protein>
    <submittedName>
        <fullName evidence="2">Uncharacterized protein</fullName>
    </submittedName>
</protein>
<feature type="compositionally biased region" description="Pro residues" evidence="1">
    <location>
        <begin position="309"/>
        <end position="321"/>
    </location>
</feature>
<dbReference type="EMBL" id="CAUJNA010003002">
    <property type="protein sequence ID" value="CAJ1394978.1"/>
    <property type="molecule type" value="Genomic_DNA"/>
</dbReference>
<name>A0AA36IY28_9DINO</name>
<organism evidence="2 3">
    <name type="scientific">Effrenium voratum</name>
    <dbReference type="NCBI Taxonomy" id="2562239"/>
    <lineage>
        <taxon>Eukaryota</taxon>
        <taxon>Sar</taxon>
        <taxon>Alveolata</taxon>
        <taxon>Dinophyceae</taxon>
        <taxon>Suessiales</taxon>
        <taxon>Symbiodiniaceae</taxon>
        <taxon>Effrenium</taxon>
    </lineage>
</organism>
<feature type="region of interest" description="Disordered" evidence="1">
    <location>
        <begin position="248"/>
        <end position="321"/>
    </location>
</feature>
<proteinExistence type="predicted"/>
<dbReference type="AlphaFoldDB" id="A0AA36IY28"/>
<evidence type="ECO:0000313" key="3">
    <source>
        <dbReference type="Proteomes" id="UP001178507"/>
    </source>
</evidence>
<sequence>MGDYFLDVVLQKSESGLFKELYRLYPLAEVEDYFKMGRWQNDLMKMDIQAFMAHLEEAGAPEPPPLEEVKFPPLPPDTVALPTAPTVQPRATTAPAKTAAAPAPAATAATSVPPVNLPVLPPAELQQLLQFVNEQKLNLTKAKMLLAPLPASLRQVVMKDFVPGEGDPYQHLERCIQEKRGSEANGEATPKLPVPPVATPQKVGPLAPAVKLPVGVSPKVVPVPPKGATVPVPKGVTVPVPQGPHTVPVPAKGVPARPQVAPHRPQMVPAPKPCTVTPKSMPQVLGGPKRPAWQAPWPSQPEAKRPRLRPPVPVMPGPVWW</sequence>
<keyword evidence="3" id="KW-1185">Reference proteome</keyword>
<gene>
    <name evidence="2" type="ORF">EVOR1521_LOCUS19523</name>
</gene>